<evidence type="ECO:0000256" key="1">
    <source>
        <dbReference type="ARBA" id="ARBA00007754"/>
    </source>
</evidence>
<dbReference type="GO" id="GO:0016985">
    <property type="term" value="F:mannan endo-1,4-beta-mannosidase activity"/>
    <property type="evidence" value="ECO:0007669"/>
    <property type="project" value="UniProtKB-EC"/>
</dbReference>
<keyword evidence="2 5" id="KW-0378">Hydrolase</keyword>
<feature type="non-terminal residue" evidence="5">
    <location>
        <position position="241"/>
    </location>
</feature>
<evidence type="ECO:0000313" key="5">
    <source>
        <dbReference type="EMBL" id="KAA6307465.1"/>
    </source>
</evidence>
<accession>A0A5J4PDC4</accession>
<dbReference type="EC" id="3.2.1.78" evidence="5"/>
<dbReference type="InterPro" id="IPR022790">
    <property type="entry name" value="GH26_dom"/>
</dbReference>
<dbReference type="AlphaFoldDB" id="A0A5J4PDC4"/>
<dbReference type="GO" id="GO:0006080">
    <property type="term" value="P:substituted mannan metabolic process"/>
    <property type="evidence" value="ECO:0007669"/>
    <property type="project" value="InterPro"/>
</dbReference>
<comment type="similarity">
    <text evidence="1">Belongs to the glycosyl hydrolase 26 family.</text>
</comment>
<sequence>MKLYKLILSITLCCLFFLSCSKSIESKFEPVNPKAIPEARQLLNFLYSLQGKYTLTGQHNFVSDLGRYDEVVHTMTGKYPAVWGSDFSFMAQGDSVYKYQHCGPMNLTAPFDICAFNGRSANELRQSMIDEAKRKYAEGRIITLMWHCCFPTGCDECDGADIWRLADRLPSQEEWDELVTDGTELNTSWKRQMDGVASFLKQLQDAHVPVLWRPFHEMNGVWFWWCNKPGENGFKKLWIAM</sequence>
<dbReference type="EMBL" id="SNRY01009154">
    <property type="protein sequence ID" value="KAA6307465.1"/>
    <property type="molecule type" value="Genomic_DNA"/>
</dbReference>
<reference evidence="5" key="1">
    <citation type="submission" date="2019-03" db="EMBL/GenBank/DDBJ databases">
        <title>Single cell metagenomics reveals metabolic interactions within the superorganism composed of flagellate Streblomastix strix and complex community of Bacteroidetes bacteria on its surface.</title>
        <authorList>
            <person name="Treitli S.C."/>
            <person name="Kolisko M."/>
            <person name="Husnik F."/>
            <person name="Keeling P."/>
            <person name="Hampl V."/>
        </authorList>
    </citation>
    <scope>NUCLEOTIDE SEQUENCE</scope>
    <source>
        <strain evidence="5">STM</strain>
    </source>
</reference>
<dbReference type="SUPFAM" id="SSF51445">
    <property type="entry name" value="(Trans)glycosidases"/>
    <property type="match status" value="1"/>
</dbReference>
<organism evidence="5">
    <name type="scientific">termite gut metagenome</name>
    <dbReference type="NCBI Taxonomy" id="433724"/>
    <lineage>
        <taxon>unclassified sequences</taxon>
        <taxon>metagenomes</taxon>
        <taxon>organismal metagenomes</taxon>
    </lineage>
</organism>
<dbReference type="PANTHER" id="PTHR40079">
    <property type="entry name" value="MANNAN ENDO-1,4-BETA-MANNOSIDASE E-RELATED"/>
    <property type="match status" value="1"/>
</dbReference>
<dbReference type="InterPro" id="IPR000805">
    <property type="entry name" value="Glyco_hydro_26"/>
</dbReference>
<feature type="domain" description="GH26" evidence="4">
    <location>
        <begin position="37"/>
        <end position="241"/>
    </location>
</feature>
<dbReference type="PROSITE" id="PS51257">
    <property type="entry name" value="PROKAR_LIPOPROTEIN"/>
    <property type="match status" value="1"/>
</dbReference>
<evidence type="ECO:0000256" key="3">
    <source>
        <dbReference type="ARBA" id="ARBA00023295"/>
    </source>
</evidence>
<dbReference type="PRINTS" id="PR00739">
    <property type="entry name" value="GLHYDRLASE26"/>
</dbReference>
<gene>
    <name evidence="5" type="ORF">EZS27_040864</name>
</gene>
<dbReference type="InterPro" id="IPR017853">
    <property type="entry name" value="GH"/>
</dbReference>
<dbReference type="PROSITE" id="PS51764">
    <property type="entry name" value="GH26"/>
    <property type="match status" value="1"/>
</dbReference>
<dbReference type="PANTHER" id="PTHR40079:SF4">
    <property type="entry name" value="GH26 DOMAIN-CONTAINING PROTEIN-RELATED"/>
    <property type="match status" value="1"/>
</dbReference>
<keyword evidence="3 5" id="KW-0326">Glycosidase</keyword>
<evidence type="ECO:0000259" key="4">
    <source>
        <dbReference type="PROSITE" id="PS51764"/>
    </source>
</evidence>
<name>A0A5J4PDC4_9ZZZZ</name>
<protein>
    <submittedName>
        <fullName evidence="5">Mannan Endo-1 4-beta-mannosidase</fullName>
        <ecNumber evidence="5">3.2.1.78</ecNumber>
    </submittedName>
</protein>
<comment type="caution">
    <text evidence="5">The sequence shown here is derived from an EMBL/GenBank/DDBJ whole genome shotgun (WGS) entry which is preliminary data.</text>
</comment>
<proteinExistence type="inferred from homology"/>
<evidence type="ECO:0000256" key="2">
    <source>
        <dbReference type="ARBA" id="ARBA00022801"/>
    </source>
</evidence>
<dbReference type="Gene3D" id="3.20.20.80">
    <property type="entry name" value="Glycosidases"/>
    <property type="match status" value="1"/>
</dbReference>
<dbReference type="Pfam" id="PF02156">
    <property type="entry name" value="Glyco_hydro_26"/>
    <property type="match status" value="2"/>
</dbReference>